<keyword evidence="2 3" id="KW-0802">TPR repeat</keyword>
<dbReference type="Gene3D" id="1.25.40.10">
    <property type="entry name" value="Tetratricopeptide repeat domain"/>
    <property type="match status" value="3"/>
</dbReference>
<evidence type="ECO:0000256" key="3">
    <source>
        <dbReference type="PROSITE-ProRule" id="PRU00339"/>
    </source>
</evidence>
<dbReference type="InterPro" id="IPR019734">
    <property type="entry name" value="TPR_rpt"/>
</dbReference>
<evidence type="ECO:0000313" key="5">
    <source>
        <dbReference type="Proteomes" id="UP000287188"/>
    </source>
</evidence>
<dbReference type="Proteomes" id="UP000287188">
    <property type="component" value="Unassembled WGS sequence"/>
</dbReference>
<protein>
    <submittedName>
        <fullName evidence="4">Uncharacterized protein</fullName>
    </submittedName>
</protein>
<dbReference type="RefSeq" id="WP_136625229.1">
    <property type="nucleotide sequence ID" value="NZ_BIFS01000001.1"/>
</dbReference>
<dbReference type="PROSITE" id="PS50293">
    <property type="entry name" value="TPR_REGION"/>
    <property type="match status" value="1"/>
</dbReference>
<dbReference type="OrthoDB" id="9814129at2"/>
<accession>A0A402AKM8</accession>
<dbReference type="InterPro" id="IPR011990">
    <property type="entry name" value="TPR-like_helical_dom_sf"/>
</dbReference>
<proteinExistence type="predicted"/>
<dbReference type="SMART" id="SM00028">
    <property type="entry name" value="TPR"/>
    <property type="match status" value="6"/>
</dbReference>
<organism evidence="4 5">
    <name type="scientific">Dictyobacter kobayashii</name>
    <dbReference type="NCBI Taxonomy" id="2014872"/>
    <lineage>
        <taxon>Bacteria</taxon>
        <taxon>Bacillati</taxon>
        <taxon>Chloroflexota</taxon>
        <taxon>Ktedonobacteria</taxon>
        <taxon>Ktedonobacterales</taxon>
        <taxon>Dictyobacteraceae</taxon>
        <taxon>Dictyobacter</taxon>
    </lineage>
</organism>
<reference evidence="5" key="1">
    <citation type="submission" date="2018-12" db="EMBL/GenBank/DDBJ databases">
        <title>Tengunoibacter tsumagoiensis gen. nov., sp. nov., Dictyobacter kobayashii sp. nov., D. alpinus sp. nov., and D. joshuensis sp. nov. and description of Dictyobacteraceae fam. nov. within the order Ktedonobacterales isolated from Tengu-no-mugimeshi.</title>
        <authorList>
            <person name="Wang C.M."/>
            <person name="Zheng Y."/>
            <person name="Sakai Y."/>
            <person name="Toyoda A."/>
            <person name="Minakuchi Y."/>
            <person name="Abe K."/>
            <person name="Yokota A."/>
            <person name="Yabe S."/>
        </authorList>
    </citation>
    <scope>NUCLEOTIDE SEQUENCE [LARGE SCALE GENOMIC DNA]</scope>
    <source>
        <strain evidence="5">Uno11</strain>
    </source>
</reference>
<gene>
    <name evidence="4" type="ORF">KDK_35880</name>
</gene>
<sequence length="364" mass="41307">MDEYTIQEREQGTASLNTKNTTPIVNKEQHEPVTIKQLRQLANQHLATRDWSKAAEAFLEILMNDPQDSEALLGLAAVMDGLNRFEHLYETAQTILDIEPNSAAGLAYKARALQKLDRISEATIANDQALLLNTNLGLSWVNRSGLQLLQGKFPEALRSAQRAIELAPIDARAWANYGVALLNFNRLAESLEAFDKSLEVDPQQLFALQMKGEILCRIGRMREVIPLVRDALALSPQDVKTLTLGIQAFRTLEMYEELKALSHQLVLVMPDNVLAWENYMRSLRGLGQFKEANEALDHLIALDGSNVRFLTMKADTLYRLERYREAVSVAERAKRLGPDYNPARRIHEKSLRLMYQRKVKKDKN</sequence>
<keyword evidence="1" id="KW-0677">Repeat</keyword>
<dbReference type="InterPro" id="IPR051685">
    <property type="entry name" value="Ycf3/AcsC/BcsC/TPR_MFPF"/>
</dbReference>
<dbReference type="PANTHER" id="PTHR44943:SF8">
    <property type="entry name" value="TPR REPEAT-CONTAINING PROTEIN MJ0263"/>
    <property type="match status" value="1"/>
</dbReference>
<evidence type="ECO:0000313" key="4">
    <source>
        <dbReference type="EMBL" id="GCE19788.1"/>
    </source>
</evidence>
<feature type="repeat" description="TPR" evidence="3">
    <location>
        <begin position="171"/>
        <end position="204"/>
    </location>
</feature>
<comment type="caution">
    <text evidence="4">The sequence shown here is derived from an EMBL/GenBank/DDBJ whole genome shotgun (WGS) entry which is preliminary data.</text>
</comment>
<dbReference type="EMBL" id="BIFS01000001">
    <property type="protein sequence ID" value="GCE19788.1"/>
    <property type="molecule type" value="Genomic_DNA"/>
</dbReference>
<name>A0A402AKM8_9CHLR</name>
<evidence type="ECO:0000256" key="1">
    <source>
        <dbReference type="ARBA" id="ARBA00022737"/>
    </source>
</evidence>
<evidence type="ECO:0000256" key="2">
    <source>
        <dbReference type="ARBA" id="ARBA00022803"/>
    </source>
</evidence>
<dbReference type="SUPFAM" id="SSF48452">
    <property type="entry name" value="TPR-like"/>
    <property type="match status" value="1"/>
</dbReference>
<dbReference type="PROSITE" id="PS50005">
    <property type="entry name" value="TPR"/>
    <property type="match status" value="1"/>
</dbReference>
<dbReference type="PANTHER" id="PTHR44943">
    <property type="entry name" value="CELLULOSE SYNTHASE OPERON PROTEIN C"/>
    <property type="match status" value="1"/>
</dbReference>
<dbReference type="AlphaFoldDB" id="A0A402AKM8"/>
<keyword evidence="5" id="KW-1185">Reference proteome</keyword>
<dbReference type="Pfam" id="PF13432">
    <property type="entry name" value="TPR_16"/>
    <property type="match status" value="3"/>
</dbReference>